<keyword evidence="1" id="KW-0175">Coiled coil</keyword>
<keyword evidence="2" id="KW-1133">Transmembrane helix</keyword>
<feature type="transmembrane region" description="Helical" evidence="2">
    <location>
        <begin position="296"/>
        <end position="317"/>
    </location>
</feature>
<evidence type="ECO:0000256" key="2">
    <source>
        <dbReference type="SAM" id="Phobius"/>
    </source>
</evidence>
<sequence>MQTKQRTDNACGRRTILAELGISDGPGKTRQAVEPSAGYGCGCARCVAAQWDVQRLKFWLAARMLAFGADEAVVDRRIGSVTVDVYWRKGDSRYAIEVRTGPLTQELAQAHTDRLRANGFTGVLWLCAPGFWVAQLPALGIEDLEPNACDYRTVSGVLEIGPDGVVVPRQQPYELREFLRQWVDGEVAWGYRDELRKGWASVTDWEQHTKTQAMLIARQRQELVNQRTALAMSRKSVRDKTKQIAKLTHRMERSEHNVQKQADAVAEANRKLIDQQRSERALRAAIGRLHQTINQWQLITIFAMMLLVTFMTATLVMR</sequence>
<evidence type="ECO:0000313" key="4">
    <source>
        <dbReference type="Proteomes" id="UP000290439"/>
    </source>
</evidence>
<dbReference type="AlphaFoldDB" id="A0A4U8W8E4"/>
<keyword evidence="2" id="KW-0472">Membrane</keyword>
<dbReference type="Proteomes" id="UP000290439">
    <property type="component" value="Chromosome"/>
</dbReference>
<evidence type="ECO:0000256" key="1">
    <source>
        <dbReference type="SAM" id="Coils"/>
    </source>
</evidence>
<keyword evidence="2" id="KW-0812">Transmembrane</keyword>
<accession>A0A4U8W8E4</accession>
<name>A0A4U8W8E4_9NOCA</name>
<evidence type="ECO:0008006" key="5">
    <source>
        <dbReference type="Google" id="ProtNLM"/>
    </source>
</evidence>
<dbReference type="EMBL" id="LR215973">
    <property type="protein sequence ID" value="VFA98537.1"/>
    <property type="molecule type" value="Genomic_DNA"/>
</dbReference>
<feature type="coiled-coil region" evidence="1">
    <location>
        <begin position="237"/>
        <end position="271"/>
    </location>
</feature>
<evidence type="ECO:0000313" key="3">
    <source>
        <dbReference type="EMBL" id="VFA98537.1"/>
    </source>
</evidence>
<gene>
    <name evidence="3" type="ORF">NCTC10797_02309</name>
</gene>
<proteinExistence type="predicted"/>
<reference evidence="3 4" key="1">
    <citation type="submission" date="2019-02" db="EMBL/GenBank/DDBJ databases">
        <authorList>
            <consortium name="Pathogen Informatics"/>
        </authorList>
    </citation>
    <scope>NUCLEOTIDE SEQUENCE [LARGE SCALE GENOMIC DNA]</scope>
    <source>
        <strain evidence="3 4">3012STDY6756504</strain>
    </source>
</reference>
<organism evidence="3 4">
    <name type="scientific">Nocardia cyriacigeorgica</name>
    <dbReference type="NCBI Taxonomy" id="135487"/>
    <lineage>
        <taxon>Bacteria</taxon>
        <taxon>Bacillati</taxon>
        <taxon>Actinomycetota</taxon>
        <taxon>Actinomycetes</taxon>
        <taxon>Mycobacteriales</taxon>
        <taxon>Nocardiaceae</taxon>
        <taxon>Nocardia</taxon>
    </lineage>
</organism>
<protein>
    <recommendedName>
        <fullName evidence="5">DUF4239 domain-containing protein</fullName>
    </recommendedName>
</protein>